<reference evidence="1" key="1">
    <citation type="submission" date="2021-01" db="EMBL/GenBank/DDBJ databases">
        <authorList>
            <consortium name="Genoscope - CEA"/>
            <person name="William W."/>
        </authorList>
    </citation>
    <scope>NUCLEOTIDE SEQUENCE</scope>
</reference>
<name>A0A8S1U0S5_9CILI</name>
<sequence length="50" mass="6053">MKKININLQHRGYKICLQINQSSLISIYKFMKSIKVQNKFQGWNRNKKIK</sequence>
<comment type="caution">
    <text evidence="1">The sequence shown here is derived from an EMBL/GenBank/DDBJ whole genome shotgun (WGS) entry which is preliminary data.</text>
</comment>
<dbReference type="AlphaFoldDB" id="A0A8S1U0S5"/>
<proteinExistence type="predicted"/>
<gene>
    <name evidence="1" type="ORF">PPENT_87.1.T0300227</name>
</gene>
<dbReference type="EMBL" id="CAJJDO010000030">
    <property type="protein sequence ID" value="CAD8157553.1"/>
    <property type="molecule type" value="Genomic_DNA"/>
</dbReference>
<dbReference type="Proteomes" id="UP000689195">
    <property type="component" value="Unassembled WGS sequence"/>
</dbReference>
<evidence type="ECO:0000313" key="2">
    <source>
        <dbReference type="Proteomes" id="UP000689195"/>
    </source>
</evidence>
<protein>
    <submittedName>
        <fullName evidence="1">Uncharacterized protein</fullName>
    </submittedName>
</protein>
<accession>A0A8S1U0S5</accession>
<keyword evidence="2" id="KW-1185">Reference proteome</keyword>
<organism evidence="1 2">
    <name type="scientific">Paramecium pentaurelia</name>
    <dbReference type="NCBI Taxonomy" id="43138"/>
    <lineage>
        <taxon>Eukaryota</taxon>
        <taxon>Sar</taxon>
        <taxon>Alveolata</taxon>
        <taxon>Ciliophora</taxon>
        <taxon>Intramacronucleata</taxon>
        <taxon>Oligohymenophorea</taxon>
        <taxon>Peniculida</taxon>
        <taxon>Parameciidae</taxon>
        <taxon>Paramecium</taxon>
    </lineage>
</organism>
<evidence type="ECO:0000313" key="1">
    <source>
        <dbReference type="EMBL" id="CAD8157553.1"/>
    </source>
</evidence>